<dbReference type="PROSITE" id="PS51895">
    <property type="entry name" value="AA1"/>
    <property type="match status" value="1"/>
</dbReference>
<evidence type="ECO:0000256" key="6">
    <source>
        <dbReference type="SAM" id="SignalP"/>
    </source>
</evidence>
<accession>A0A367LBH5</accession>
<gene>
    <name evidence="8" type="ORF">L249_7144</name>
</gene>
<evidence type="ECO:0000256" key="5">
    <source>
        <dbReference type="PROSITE-ProRule" id="PRU01243"/>
    </source>
</evidence>
<evidence type="ECO:0000313" key="8">
    <source>
        <dbReference type="EMBL" id="RCI11780.1"/>
    </source>
</evidence>
<evidence type="ECO:0000256" key="4">
    <source>
        <dbReference type="ARBA" id="ARBA00023157"/>
    </source>
</evidence>
<feature type="domain" description="AA1-like" evidence="7">
    <location>
        <begin position="20"/>
        <end position="111"/>
    </location>
</feature>
<sequence length="111" mass="12405">MRLLTIIIHGLLVAAATSTEPSERITITDFKISITSSAHGSNTNSVEFYLTGDEANNIKCRSTVNKFSRTIPTSGLCSRSRYDFVLWPSFEGNRYLLEIFHKKAGRDFATV</sequence>
<feature type="chain" id="PRO_5016861087" description="AA1-like domain-containing protein" evidence="6">
    <location>
        <begin position="19"/>
        <end position="111"/>
    </location>
</feature>
<protein>
    <recommendedName>
        <fullName evidence="7">AA1-like domain-containing protein</fullName>
    </recommendedName>
</protein>
<dbReference type="GO" id="GO:0005576">
    <property type="term" value="C:extracellular region"/>
    <property type="evidence" value="ECO:0007669"/>
    <property type="project" value="UniProtKB-SubCell"/>
</dbReference>
<reference evidence="8 9" key="1">
    <citation type="journal article" date="2015" name="BMC Genomics">
        <title>Insights from the genome of Ophiocordyceps polyrhachis-furcata to pathogenicity and host specificity in insect fungi.</title>
        <authorList>
            <person name="Wichadakul D."/>
            <person name="Kobmoo N."/>
            <person name="Ingsriswang S."/>
            <person name="Tangphatsornruang S."/>
            <person name="Chantasingh D."/>
            <person name="Luangsa-ard J.J."/>
            <person name="Eurwilaichitr L."/>
        </authorList>
    </citation>
    <scope>NUCLEOTIDE SEQUENCE [LARGE SCALE GENOMIC DNA]</scope>
    <source>
        <strain evidence="8 9">BCC 54312</strain>
    </source>
</reference>
<comment type="caution">
    <text evidence="5">Lacks conserved residue(s) required for the propagation of feature annotation.</text>
</comment>
<evidence type="ECO:0000256" key="3">
    <source>
        <dbReference type="ARBA" id="ARBA00022729"/>
    </source>
</evidence>
<organism evidence="8 9">
    <name type="scientific">Ophiocordyceps polyrhachis-furcata BCC 54312</name>
    <dbReference type="NCBI Taxonomy" id="1330021"/>
    <lineage>
        <taxon>Eukaryota</taxon>
        <taxon>Fungi</taxon>
        <taxon>Dikarya</taxon>
        <taxon>Ascomycota</taxon>
        <taxon>Pezizomycotina</taxon>
        <taxon>Sordariomycetes</taxon>
        <taxon>Hypocreomycetidae</taxon>
        <taxon>Hypocreales</taxon>
        <taxon>Ophiocordycipitaceae</taxon>
        <taxon>Ophiocordyceps</taxon>
    </lineage>
</organism>
<feature type="signal peptide" evidence="6">
    <location>
        <begin position="1"/>
        <end position="18"/>
    </location>
</feature>
<evidence type="ECO:0000313" key="9">
    <source>
        <dbReference type="Proteomes" id="UP000253664"/>
    </source>
</evidence>
<proteinExistence type="predicted"/>
<keyword evidence="2" id="KW-0964">Secreted</keyword>
<evidence type="ECO:0000256" key="1">
    <source>
        <dbReference type="ARBA" id="ARBA00004613"/>
    </source>
</evidence>
<name>A0A367LBH5_9HYPO</name>
<keyword evidence="3 6" id="KW-0732">Signal</keyword>
<evidence type="ECO:0000256" key="2">
    <source>
        <dbReference type="ARBA" id="ARBA00022525"/>
    </source>
</evidence>
<keyword evidence="9" id="KW-1185">Reference proteome</keyword>
<evidence type="ECO:0000259" key="7">
    <source>
        <dbReference type="PROSITE" id="PS51895"/>
    </source>
</evidence>
<dbReference type="AlphaFoldDB" id="A0A367LBH5"/>
<dbReference type="InterPro" id="IPR032382">
    <property type="entry name" value="AltA1"/>
</dbReference>
<comment type="subcellular location">
    <subcellularLocation>
        <location evidence="1">Secreted</location>
    </subcellularLocation>
</comment>
<dbReference type="OrthoDB" id="4922542at2759"/>
<keyword evidence="4" id="KW-1015">Disulfide bond</keyword>
<dbReference type="EMBL" id="LKCN02000010">
    <property type="protein sequence ID" value="RCI11780.1"/>
    <property type="molecule type" value="Genomic_DNA"/>
</dbReference>
<dbReference type="Proteomes" id="UP000253664">
    <property type="component" value="Unassembled WGS sequence"/>
</dbReference>
<comment type="caution">
    <text evidence="8">The sequence shown here is derived from an EMBL/GenBank/DDBJ whole genome shotgun (WGS) entry which is preliminary data.</text>
</comment>